<keyword evidence="8" id="KW-1185">Reference proteome</keyword>
<feature type="transmembrane region" description="Helical" evidence="6">
    <location>
        <begin position="82"/>
        <end position="101"/>
    </location>
</feature>
<dbReference type="InterPro" id="IPR005178">
    <property type="entry name" value="Ostalpha/TMEM184C"/>
</dbReference>
<protein>
    <recommendedName>
        <fullName evidence="9">DUF300-domain-containing protein</fullName>
    </recommendedName>
</protein>
<organism evidence="7 8">
    <name type="scientific">Periconia macrospinosa</name>
    <dbReference type="NCBI Taxonomy" id="97972"/>
    <lineage>
        <taxon>Eukaryota</taxon>
        <taxon>Fungi</taxon>
        <taxon>Dikarya</taxon>
        <taxon>Ascomycota</taxon>
        <taxon>Pezizomycotina</taxon>
        <taxon>Dothideomycetes</taxon>
        <taxon>Pleosporomycetidae</taxon>
        <taxon>Pleosporales</taxon>
        <taxon>Massarineae</taxon>
        <taxon>Periconiaceae</taxon>
        <taxon>Periconia</taxon>
    </lineage>
</organism>
<reference evidence="7 8" key="1">
    <citation type="journal article" date="2018" name="Sci. Rep.">
        <title>Comparative genomics provides insights into the lifestyle and reveals functional heterogeneity of dark septate endophytic fungi.</title>
        <authorList>
            <person name="Knapp D.G."/>
            <person name="Nemeth J.B."/>
            <person name="Barry K."/>
            <person name="Hainaut M."/>
            <person name="Henrissat B."/>
            <person name="Johnson J."/>
            <person name="Kuo A."/>
            <person name="Lim J.H.P."/>
            <person name="Lipzen A."/>
            <person name="Nolan M."/>
            <person name="Ohm R.A."/>
            <person name="Tamas L."/>
            <person name="Grigoriev I.V."/>
            <person name="Spatafora J.W."/>
            <person name="Nagy L.G."/>
            <person name="Kovacs G.M."/>
        </authorList>
    </citation>
    <scope>NUCLEOTIDE SEQUENCE [LARGE SCALE GENOMIC DNA]</scope>
    <source>
        <strain evidence="7 8">DSE2036</strain>
    </source>
</reference>
<dbReference type="PANTHER" id="PTHR23423">
    <property type="entry name" value="ORGANIC SOLUTE TRANSPORTER-RELATED"/>
    <property type="match status" value="1"/>
</dbReference>
<name>A0A2V1DWA0_9PLEO</name>
<evidence type="ECO:0000256" key="4">
    <source>
        <dbReference type="ARBA" id="ARBA00023136"/>
    </source>
</evidence>
<sequence length="413" mass="46117">MNAVLLLARSRHDDDDTSNSNKTTCPLPPTSPEIVPIVGNLTFHSLATIITGACAVFSFLVIAVLVGLHAFNYTNRIQQRQVIRIVLLVPWVSFFCFLTVWQEEAGEYLLGSLDFGCAVALSAFLLLMCDYVLASPDGYHELLEKGMTPSDDTKGKAWFKRAWYMVLQFIPTSLIIWAATCITLATDTYCAASNKPHFAHIWITVFKTLVTTWAVIADLKMYGMQKAVLKPQKMLLKFAAFKGIIGLNALQTFIINILVGAKTLHPTSHLSYDDIRVALPSLILGLEMPLFAILICLAFPASPYYKSHATGDDSDDENNTQVTPAAGPFVAIFEALNITDLLSCFVRGPMRLVKEQQWGIRRQQSWSLASPAAEGGRMKSVRNVEAEERDGERRERRHRRKGSQTREMRRSRG</sequence>
<feature type="region of interest" description="Disordered" evidence="5">
    <location>
        <begin position="369"/>
        <end position="413"/>
    </location>
</feature>
<dbReference type="STRING" id="97972.A0A2V1DWA0"/>
<dbReference type="GO" id="GO:0016020">
    <property type="term" value="C:membrane"/>
    <property type="evidence" value="ECO:0007669"/>
    <property type="project" value="UniProtKB-SubCell"/>
</dbReference>
<evidence type="ECO:0000313" key="8">
    <source>
        <dbReference type="Proteomes" id="UP000244855"/>
    </source>
</evidence>
<evidence type="ECO:0000256" key="5">
    <source>
        <dbReference type="SAM" id="MobiDB-lite"/>
    </source>
</evidence>
<evidence type="ECO:0000256" key="3">
    <source>
        <dbReference type="ARBA" id="ARBA00022989"/>
    </source>
</evidence>
<feature type="transmembrane region" description="Helical" evidence="6">
    <location>
        <begin position="279"/>
        <end position="299"/>
    </location>
</feature>
<dbReference type="EMBL" id="KZ805343">
    <property type="protein sequence ID" value="PVI02447.1"/>
    <property type="molecule type" value="Genomic_DNA"/>
</dbReference>
<dbReference type="SMART" id="SM01417">
    <property type="entry name" value="Solute_trans_a"/>
    <property type="match status" value="1"/>
</dbReference>
<gene>
    <name evidence="7" type="ORF">DM02DRAFT_559880</name>
</gene>
<feature type="transmembrane region" description="Helical" evidence="6">
    <location>
        <begin position="162"/>
        <end position="185"/>
    </location>
</feature>
<accession>A0A2V1DWA0</accession>
<evidence type="ECO:0000313" key="7">
    <source>
        <dbReference type="EMBL" id="PVI02447.1"/>
    </source>
</evidence>
<evidence type="ECO:0008006" key="9">
    <source>
        <dbReference type="Google" id="ProtNLM"/>
    </source>
</evidence>
<keyword evidence="2 6" id="KW-0812">Transmembrane</keyword>
<keyword evidence="3 6" id="KW-1133">Transmembrane helix</keyword>
<dbReference type="OrthoDB" id="5348404at2759"/>
<dbReference type="AlphaFoldDB" id="A0A2V1DWA0"/>
<comment type="subcellular location">
    <subcellularLocation>
        <location evidence="1">Membrane</location>
        <topology evidence="1">Multi-pass membrane protein</topology>
    </subcellularLocation>
</comment>
<dbReference type="Proteomes" id="UP000244855">
    <property type="component" value="Unassembled WGS sequence"/>
</dbReference>
<keyword evidence="4 6" id="KW-0472">Membrane</keyword>
<evidence type="ECO:0000256" key="1">
    <source>
        <dbReference type="ARBA" id="ARBA00004141"/>
    </source>
</evidence>
<feature type="compositionally biased region" description="Basic and acidic residues" evidence="5">
    <location>
        <begin position="404"/>
        <end position="413"/>
    </location>
</feature>
<dbReference type="Pfam" id="PF03619">
    <property type="entry name" value="Solute_trans_a"/>
    <property type="match status" value="1"/>
</dbReference>
<feature type="transmembrane region" description="Helical" evidence="6">
    <location>
        <begin position="197"/>
        <end position="217"/>
    </location>
</feature>
<feature type="transmembrane region" description="Helical" evidence="6">
    <location>
        <begin position="46"/>
        <end position="70"/>
    </location>
</feature>
<feature type="transmembrane region" description="Helical" evidence="6">
    <location>
        <begin position="238"/>
        <end position="259"/>
    </location>
</feature>
<feature type="compositionally biased region" description="Basic and acidic residues" evidence="5">
    <location>
        <begin position="382"/>
        <end position="394"/>
    </location>
</feature>
<evidence type="ECO:0000256" key="2">
    <source>
        <dbReference type="ARBA" id="ARBA00022692"/>
    </source>
</evidence>
<proteinExistence type="predicted"/>
<evidence type="ECO:0000256" key="6">
    <source>
        <dbReference type="SAM" id="Phobius"/>
    </source>
</evidence>
<feature type="transmembrane region" description="Helical" evidence="6">
    <location>
        <begin position="113"/>
        <end position="133"/>
    </location>
</feature>